<keyword evidence="2" id="KW-1185">Reference proteome</keyword>
<dbReference type="EMBL" id="FOGD01000016">
    <property type="protein sequence ID" value="SER80685.1"/>
    <property type="molecule type" value="Genomic_DNA"/>
</dbReference>
<protein>
    <submittedName>
        <fullName evidence="1">Uncharacterized protein</fullName>
    </submittedName>
</protein>
<evidence type="ECO:0000313" key="1">
    <source>
        <dbReference type="EMBL" id="SER80685.1"/>
    </source>
</evidence>
<organism evidence="1 2">
    <name type="scientific">Giesbergeria anulus</name>
    <dbReference type="NCBI Taxonomy" id="180197"/>
    <lineage>
        <taxon>Bacteria</taxon>
        <taxon>Pseudomonadati</taxon>
        <taxon>Pseudomonadota</taxon>
        <taxon>Betaproteobacteria</taxon>
        <taxon>Burkholderiales</taxon>
        <taxon>Comamonadaceae</taxon>
        <taxon>Giesbergeria</taxon>
    </lineage>
</organism>
<sequence length="45" mass="4940">MAFCGNHSWQAPFPLYTAALPCGISPTLMTAQILHMLRILLAELP</sequence>
<name>A0A1H9S7V7_9BURK</name>
<accession>A0A1H9S7V7</accession>
<proteinExistence type="predicted"/>
<gene>
    <name evidence="1" type="ORF">SAMN02982919_03066</name>
</gene>
<dbReference type="AlphaFoldDB" id="A0A1H9S7V7"/>
<dbReference type="Proteomes" id="UP000199766">
    <property type="component" value="Unassembled WGS sequence"/>
</dbReference>
<reference evidence="1 2" key="1">
    <citation type="submission" date="2016-10" db="EMBL/GenBank/DDBJ databases">
        <authorList>
            <person name="de Groot N.N."/>
        </authorList>
    </citation>
    <scope>NUCLEOTIDE SEQUENCE [LARGE SCALE GENOMIC DNA]</scope>
    <source>
        <strain evidence="1 2">ATCC 35958</strain>
    </source>
</reference>
<evidence type="ECO:0000313" key="2">
    <source>
        <dbReference type="Proteomes" id="UP000199766"/>
    </source>
</evidence>